<dbReference type="EMBL" id="BAHD01000056">
    <property type="protein sequence ID" value="GAB97104.1"/>
    <property type="molecule type" value="Genomic_DNA"/>
</dbReference>
<name>K6XE39_9MICO</name>
<evidence type="ECO:0000313" key="3">
    <source>
        <dbReference type="EMBL" id="GAB97104.1"/>
    </source>
</evidence>
<keyword evidence="1" id="KW-0472">Membrane</keyword>
<dbReference type="Pfam" id="PF13239">
    <property type="entry name" value="2TM"/>
    <property type="match status" value="1"/>
</dbReference>
<dbReference type="Proteomes" id="UP000008366">
    <property type="component" value="Unassembled WGS sequence"/>
</dbReference>
<proteinExistence type="predicted"/>
<dbReference type="STRING" id="1184609.KILIM_056_00280"/>
<evidence type="ECO:0000259" key="2">
    <source>
        <dbReference type="Pfam" id="PF13239"/>
    </source>
</evidence>
<dbReference type="eggNOG" id="ENOG5033DJ1">
    <property type="taxonomic scope" value="Bacteria"/>
</dbReference>
<dbReference type="RefSeq" id="WP_006593636.1">
    <property type="nucleotide sequence ID" value="NZ_BAHD01000056.1"/>
</dbReference>
<dbReference type="OrthoDB" id="5145586at2"/>
<keyword evidence="1" id="KW-1133">Transmembrane helix</keyword>
<evidence type="ECO:0000256" key="1">
    <source>
        <dbReference type="SAM" id="Phobius"/>
    </source>
</evidence>
<accession>K6XE39</accession>
<sequence length="110" mass="12439">MSGDNSPIEPYRPPFESDPAIRRLAIRRIAARRAFVVHASVYATVMIFLIVVWVASGAGYFWPIWPMMGWGLGLALHGMSLTWNSKPSEKEIAQEADKIRRRRLSDGPQD</sequence>
<organism evidence="3 4">
    <name type="scientific">Kineosphaera limosa NBRC 100340</name>
    <dbReference type="NCBI Taxonomy" id="1184609"/>
    <lineage>
        <taxon>Bacteria</taxon>
        <taxon>Bacillati</taxon>
        <taxon>Actinomycetota</taxon>
        <taxon>Actinomycetes</taxon>
        <taxon>Micrococcales</taxon>
        <taxon>Dermatophilaceae</taxon>
        <taxon>Kineosphaera</taxon>
    </lineage>
</organism>
<reference evidence="3 4" key="1">
    <citation type="submission" date="2012-08" db="EMBL/GenBank/DDBJ databases">
        <title>Whole genome shotgun sequence of Kineosphaera limosa NBRC 100340.</title>
        <authorList>
            <person name="Yoshida I."/>
            <person name="Isaki S."/>
            <person name="Hosoyama A."/>
            <person name="Tsuchikane K."/>
            <person name="Katsumata H."/>
            <person name="Ando Y."/>
            <person name="Ohji S."/>
            <person name="Hamada M."/>
            <person name="Tamura T."/>
            <person name="Yamazoe A."/>
            <person name="Yamazaki S."/>
            <person name="Fujita N."/>
        </authorList>
    </citation>
    <scope>NUCLEOTIDE SEQUENCE [LARGE SCALE GENOMIC DNA]</scope>
    <source>
        <strain evidence="3 4">NBRC 100340</strain>
    </source>
</reference>
<gene>
    <name evidence="3" type="ORF">KILIM_056_00280</name>
</gene>
<keyword evidence="1" id="KW-0812">Transmembrane</keyword>
<dbReference type="AlphaFoldDB" id="K6XE39"/>
<keyword evidence="4" id="KW-1185">Reference proteome</keyword>
<feature type="transmembrane region" description="Helical" evidence="1">
    <location>
        <begin position="62"/>
        <end position="83"/>
    </location>
</feature>
<feature type="transmembrane region" description="Helical" evidence="1">
    <location>
        <begin position="35"/>
        <end position="56"/>
    </location>
</feature>
<evidence type="ECO:0000313" key="4">
    <source>
        <dbReference type="Proteomes" id="UP000008366"/>
    </source>
</evidence>
<feature type="domain" description="2TM" evidence="2">
    <location>
        <begin position="25"/>
        <end position="84"/>
    </location>
</feature>
<comment type="caution">
    <text evidence="3">The sequence shown here is derived from an EMBL/GenBank/DDBJ whole genome shotgun (WGS) entry which is preliminary data.</text>
</comment>
<protein>
    <recommendedName>
        <fullName evidence="2">2TM domain-containing protein</fullName>
    </recommendedName>
</protein>
<dbReference type="InterPro" id="IPR025698">
    <property type="entry name" value="2TM_dom"/>
</dbReference>